<sequence>MDALCISNAVRFCGLANGPEQTESCLVAATDWMQTSVSEGPSGLTTARAGQSMPSNTPELKELGVAAPIAEMFDIPDCEKFGSSDVSANAICTYGAALRGWLVFRVLERGEATDPTNLKMEK</sequence>
<dbReference type="AlphaFoldDB" id="A0A1I6ZMU7"/>
<feature type="region of interest" description="Disordered" evidence="1">
    <location>
        <begin position="37"/>
        <end position="56"/>
    </location>
</feature>
<dbReference type="STRING" id="999627.SAMN05216236_104205"/>
<accession>A0A1I6ZMU7</accession>
<dbReference type="Proteomes" id="UP000182466">
    <property type="component" value="Unassembled WGS sequence"/>
</dbReference>
<organism evidence="2 3">
    <name type="scientific">Sedimentitalea nanhaiensis</name>
    <dbReference type="NCBI Taxonomy" id="999627"/>
    <lineage>
        <taxon>Bacteria</taxon>
        <taxon>Pseudomonadati</taxon>
        <taxon>Pseudomonadota</taxon>
        <taxon>Alphaproteobacteria</taxon>
        <taxon>Rhodobacterales</taxon>
        <taxon>Paracoccaceae</taxon>
        <taxon>Sedimentitalea</taxon>
    </lineage>
</organism>
<proteinExistence type="predicted"/>
<evidence type="ECO:0000313" key="2">
    <source>
        <dbReference type="EMBL" id="SFT63957.1"/>
    </source>
</evidence>
<evidence type="ECO:0000256" key="1">
    <source>
        <dbReference type="SAM" id="MobiDB-lite"/>
    </source>
</evidence>
<dbReference type="EMBL" id="FPAW01000004">
    <property type="protein sequence ID" value="SFT63957.1"/>
    <property type="molecule type" value="Genomic_DNA"/>
</dbReference>
<name>A0A1I6ZMU7_9RHOB</name>
<protein>
    <submittedName>
        <fullName evidence="2">Uncharacterized protein</fullName>
    </submittedName>
</protein>
<gene>
    <name evidence="2" type="ORF">SAMN05216236_104205</name>
</gene>
<keyword evidence="3" id="KW-1185">Reference proteome</keyword>
<evidence type="ECO:0000313" key="3">
    <source>
        <dbReference type="Proteomes" id="UP000182466"/>
    </source>
</evidence>
<dbReference type="RefSeq" id="WP_139236311.1">
    <property type="nucleotide sequence ID" value="NZ_FPAW01000004.1"/>
</dbReference>
<reference evidence="2 3" key="1">
    <citation type="submission" date="2016-10" db="EMBL/GenBank/DDBJ databases">
        <authorList>
            <person name="de Groot N.N."/>
        </authorList>
    </citation>
    <scope>NUCLEOTIDE SEQUENCE [LARGE SCALE GENOMIC DNA]</scope>
    <source>
        <strain evidence="2 3">CGMCC 1.10959</strain>
    </source>
</reference>